<keyword evidence="6 7" id="KW-0472">Membrane</keyword>
<keyword evidence="4 7" id="KW-0812">Transmembrane</keyword>
<dbReference type="PROSITE" id="PS50928">
    <property type="entry name" value="ABC_TM1"/>
    <property type="match status" value="2"/>
</dbReference>
<keyword evidence="2 7" id="KW-0813">Transport</keyword>
<dbReference type="GO" id="GO:0005886">
    <property type="term" value="C:plasma membrane"/>
    <property type="evidence" value="ECO:0007669"/>
    <property type="project" value="UniProtKB-SubCell"/>
</dbReference>
<feature type="transmembrane region" description="Helical" evidence="7">
    <location>
        <begin position="468"/>
        <end position="488"/>
    </location>
</feature>
<protein>
    <submittedName>
        <fullName evidence="9">Iron ABC transporter permease</fullName>
    </submittedName>
</protein>
<dbReference type="InterPro" id="IPR035906">
    <property type="entry name" value="MetI-like_sf"/>
</dbReference>
<gene>
    <name evidence="9" type="ORF">B0187_08055</name>
</gene>
<dbReference type="PANTHER" id="PTHR30183:SF7">
    <property type="entry name" value="FERRIC TRANSPORT SYSTEM PERMEASE PROTEIN FBPB 1-RELATED"/>
    <property type="match status" value="1"/>
</dbReference>
<feature type="transmembrane region" description="Helical" evidence="7">
    <location>
        <begin position="590"/>
        <end position="613"/>
    </location>
</feature>
<comment type="caution">
    <text evidence="9">The sequence shown here is derived from an EMBL/GenBank/DDBJ whole genome shotgun (WGS) entry which is preliminary data.</text>
</comment>
<feature type="transmembrane region" description="Helical" evidence="7">
    <location>
        <begin position="305"/>
        <end position="327"/>
    </location>
</feature>
<feature type="transmembrane region" description="Helical" evidence="7">
    <location>
        <begin position="212"/>
        <end position="233"/>
    </location>
</feature>
<feature type="transmembrane region" description="Helical" evidence="7">
    <location>
        <begin position="357"/>
        <end position="381"/>
    </location>
</feature>
<organism evidence="9 10">
    <name type="scientific">Haemophilus paracuniculus</name>
    <dbReference type="NCBI Taxonomy" id="734"/>
    <lineage>
        <taxon>Bacteria</taxon>
        <taxon>Pseudomonadati</taxon>
        <taxon>Pseudomonadota</taxon>
        <taxon>Gammaproteobacteria</taxon>
        <taxon>Pasteurellales</taxon>
        <taxon>Pasteurellaceae</taxon>
        <taxon>Haemophilus</taxon>
    </lineage>
</organism>
<comment type="similarity">
    <text evidence="7">Belongs to the binding-protein-dependent transport system permease family.</text>
</comment>
<evidence type="ECO:0000256" key="6">
    <source>
        <dbReference type="ARBA" id="ARBA00023136"/>
    </source>
</evidence>
<comment type="subcellular location">
    <subcellularLocation>
        <location evidence="1 7">Cell membrane</location>
        <topology evidence="1 7">Multi-pass membrane protein</topology>
    </subcellularLocation>
</comment>
<feature type="transmembrane region" description="Helical" evidence="7">
    <location>
        <begin position="98"/>
        <end position="119"/>
    </location>
</feature>
<dbReference type="Gene3D" id="1.10.3720.10">
    <property type="entry name" value="MetI-like"/>
    <property type="match status" value="2"/>
</dbReference>
<feature type="domain" description="ABC transmembrane type-1" evidence="8">
    <location>
        <begin position="464"/>
        <end position="654"/>
    </location>
</feature>
<feature type="transmembrane region" description="Helical" evidence="7">
    <location>
        <begin position="633"/>
        <end position="658"/>
    </location>
</feature>
<dbReference type="AlphaFoldDB" id="A0A1T0AQX9"/>
<evidence type="ECO:0000256" key="3">
    <source>
        <dbReference type="ARBA" id="ARBA00022475"/>
    </source>
</evidence>
<proteinExistence type="inferred from homology"/>
<feature type="domain" description="ABC transmembrane type-1" evidence="8">
    <location>
        <begin position="174"/>
        <end position="378"/>
    </location>
</feature>
<feature type="transmembrane region" description="Helical" evidence="7">
    <location>
        <begin position="131"/>
        <end position="157"/>
    </location>
</feature>
<dbReference type="PANTHER" id="PTHR30183">
    <property type="entry name" value="MOLYBDENUM TRANSPORT SYSTEM PERMEASE PROTEIN MODB"/>
    <property type="match status" value="1"/>
</dbReference>
<dbReference type="Pfam" id="PF00528">
    <property type="entry name" value="BPD_transp_1"/>
    <property type="match status" value="2"/>
</dbReference>
<feature type="transmembrane region" description="Helical" evidence="7">
    <location>
        <begin position="75"/>
        <end position="92"/>
    </location>
</feature>
<evidence type="ECO:0000313" key="9">
    <source>
        <dbReference type="EMBL" id="OOR98604.1"/>
    </source>
</evidence>
<dbReference type="InterPro" id="IPR000515">
    <property type="entry name" value="MetI-like"/>
</dbReference>
<dbReference type="OrthoDB" id="7056428at2"/>
<dbReference type="STRING" id="734.B0187_08055"/>
<evidence type="ECO:0000256" key="5">
    <source>
        <dbReference type="ARBA" id="ARBA00022989"/>
    </source>
</evidence>
<feature type="transmembrane region" description="Helical" evidence="7">
    <location>
        <begin position="177"/>
        <end position="200"/>
    </location>
</feature>
<keyword evidence="3" id="KW-1003">Cell membrane</keyword>
<sequence length="664" mass="73178">MLTFLTRSPFWIALAWLAFAVLPSQALHYGWAESTPAERWQAMGWNGAGLAWSWFGSLALFCFSPRIASLKKRSWIELALVGVIALWLFGSAKWANFPLGYAVIFLLIALGVVAVNALARLSFLGGDRFLLSTFLLVSLLVGGAILYPILSVLITLFEGEPWAILQQYYLLRLIFNSLSVSATVGVFATFFGFAFALYTTRIAKRGRWVGKFLSILPMVTPPFVVGLGVSLMLGRSGYLTPFLVDYFGFSQNWLYGFNGIVISHTLALTPMAFMMLEGALRAMNSTLEEASYSLRASRWQTFKGIIFPLLKPALANAFLVVSVQSLADFSTPFVLGGNFDVLASQIYFYLVGTQLDYASASLLGTILLAFSLMIFLIQYYWIGRKSYVTVSGRGYRGKMQPLARGMIWLIFALLILWGGFTLLLYGSIFYGSFTVNWGVDHTFTLKNYLKLFGQGLNQGAFPSLIQTVLYALIAAPLTAIFGFLLAYLLKRKRFWGRQGIEFIALLCFAVPGTVAGLSYVVAFNHAPLYLTGTGAIIVLSMVMRNMPIGMRACVAGLEQIDKALDEASFSLKGNSFQTLRGVIFPLLKSALLSALVTSFVRSMTTISAIIFLVTPSTRVATSFILNRVEDGDYGQAVAYGATLIVVMMLIIGLFHLLLGRKNED</sequence>
<feature type="transmembrane region" description="Helical" evidence="7">
    <location>
        <begin position="402"/>
        <end position="428"/>
    </location>
</feature>
<feature type="transmembrane region" description="Helical" evidence="7">
    <location>
        <begin position="42"/>
        <end position="63"/>
    </location>
</feature>
<reference evidence="9 10" key="1">
    <citation type="submission" date="2017-02" db="EMBL/GenBank/DDBJ databases">
        <title>Draft genome sequence of Haemophilus paracuniculus CCUG 43573 type strain.</title>
        <authorList>
            <person name="Engstrom-Jakobsson H."/>
            <person name="Salva-Serra F."/>
            <person name="Thorell K."/>
            <person name="Gonzales-Siles L."/>
            <person name="Karlsson R."/>
            <person name="Boulund F."/>
            <person name="Engstrand L."/>
            <person name="Kristiansson E."/>
            <person name="Moore E."/>
        </authorList>
    </citation>
    <scope>NUCLEOTIDE SEQUENCE [LARGE SCALE GENOMIC DNA]</scope>
    <source>
        <strain evidence="9 10">CCUG 43573</strain>
    </source>
</reference>
<evidence type="ECO:0000256" key="2">
    <source>
        <dbReference type="ARBA" id="ARBA00022448"/>
    </source>
</evidence>
<feature type="transmembrane region" description="Helical" evidence="7">
    <location>
        <begin position="253"/>
        <end position="276"/>
    </location>
</feature>
<evidence type="ECO:0000256" key="7">
    <source>
        <dbReference type="RuleBase" id="RU363032"/>
    </source>
</evidence>
<dbReference type="SUPFAM" id="SSF161098">
    <property type="entry name" value="MetI-like"/>
    <property type="match status" value="2"/>
</dbReference>
<feature type="transmembrane region" description="Helical" evidence="7">
    <location>
        <begin position="500"/>
        <end position="520"/>
    </location>
</feature>
<dbReference type="Proteomes" id="UP000190867">
    <property type="component" value="Unassembled WGS sequence"/>
</dbReference>
<evidence type="ECO:0000313" key="10">
    <source>
        <dbReference type="Proteomes" id="UP000190867"/>
    </source>
</evidence>
<keyword evidence="5 7" id="KW-1133">Transmembrane helix</keyword>
<accession>A0A1T0AQX9</accession>
<evidence type="ECO:0000256" key="4">
    <source>
        <dbReference type="ARBA" id="ARBA00022692"/>
    </source>
</evidence>
<dbReference type="GO" id="GO:0055085">
    <property type="term" value="P:transmembrane transport"/>
    <property type="evidence" value="ECO:0007669"/>
    <property type="project" value="InterPro"/>
</dbReference>
<dbReference type="EMBL" id="MUYA01000010">
    <property type="protein sequence ID" value="OOR98604.1"/>
    <property type="molecule type" value="Genomic_DNA"/>
</dbReference>
<evidence type="ECO:0000256" key="1">
    <source>
        <dbReference type="ARBA" id="ARBA00004651"/>
    </source>
</evidence>
<keyword evidence="10" id="KW-1185">Reference proteome</keyword>
<name>A0A1T0AQX9_9PAST</name>
<dbReference type="CDD" id="cd06261">
    <property type="entry name" value="TM_PBP2"/>
    <property type="match status" value="2"/>
</dbReference>
<feature type="transmembrane region" description="Helical" evidence="7">
    <location>
        <begin position="526"/>
        <end position="543"/>
    </location>
</feature>
<evidence type="ECO:0000259" key="8">
    <source>
        <dbReference type="PROSITE" id="PS50928"/>
    </source>
</evidence>
<dbReference type="RefSeq" id="WP_078237351.1">
    <property type="nucleotide sequence ID" value="NZ_MUYA01000010.1"/>
</dbReference>